<keyword evidence="1" id="KW-0472">Membrane</keyword>
<dbReference type="InterPro" id="IPR043502">
    <property type="entry name" value="DNA/RNA_pol_sf"/>
</dbReference>
<dbReference type="InterPro" id="IPR005312">
    <property type="entry name" value="DUF1759"/>
</dbReference>
<dbReference type="Pfam" id="PF07253">
    <property type="entry name" value="Gypsy"/>
    <property type="match status" value="1"/>
</dbReference>
<name>A0ABM4TXL8_DROSZ</name>
<feature type="transmembrane region" description="Helical" evidence="1">
    <location>
        <begin position="849"/>
        <end position="869"/>
    </location>
</feature>
<dbReference type="SUPFAM" id="SSF56672">
    <property type="entry name" value="DNA/RNA polymerases"/>
    <property type="match status" value="1"/>
</dbReference>
<dbReference type="Proteomes" id="UP001652628">
    <property type="component" value="Chromosome 2"/>
</dbReference>
<accession>A0ABM4TXL8</accession>
<dbReference type="PANTHER" id="PTHR47331:SF5">
    <property type="entry name" value="RIBONUCLEASE H"/>
    <property type="match status" value="1"/>
</dbReference>
<dbReference type="InterPro" id="IPR001995">
    <property type="entry name" value="Peptidase_A2_cat"/>
</dbReference>
<gene>
    <name evidence="4" type="primary">LOC139354391</name>
</gene>
<evidence type="ECO:0000313" key="3">
    <source>
        <dbReference type="Proteomes" id="UP001652628"/>
    </source>
</evidence>
<dbReference type="PROSITE" id="PS50175">
    <property type="entry name" value="ASP_PROT_RETROV"/>
    <property type="match status" value="1"/>
</dbReference>
<dbReference type="GeneID" id="139354391"/>
<evidence type="ECO:0000256" key="1">
    <source>
        <dbReference type="SAM" id="Phobius"/>
    </source>
</evidence>
<dbReference type="PANTHER" id="PTHR47331">
    <property type="entry name" value="PHD-TYPE DOMAIN-CONTAINING PROTEIN"/>
    <property type="match status" value="1"/>
</dbReference>
<evidence type="ECO:0000259" key="2">
    <source>
        <dbReference type="PROSITE" id="PS50175"/>
    </source>
</evidence>
<keyword evidence="1" id="KW-0812">Transmembrane</keyword>
<proteinExistence type="predicted"/>
<sequence length="905" mass="101423">MSDHEADDPALAGFITLQKERLQSLTRLQQNYKKDAASRKSESYYMKRLQQIESLNAAFETTHQVIICTEGYVKTDYHAKKIAVSFEDLYMETYCLVAEGQRIKFPVTPSSASAPTAVSTVADARVHMPQLPVPKFSGNCVDWPGYYDAFTRLIHQNERLDNIQRFHFLKESLPAGRDCDIRQIPLTAANYTVAWDTLIQRYNNPRVVFSNHMNMLYQLPSLSKEKPDDIRSMISAVNVCAAACNTINASLQNGDHWLAHYLTAKLPKETHSAWEHHLGSQTHIPSYKDLEQFLNNRLITLDAIENRNCSGTNKSGSPLDHHPTKRISVHNTHAQPSPPVLRCPHCNGNHILRRCQQFLSLDCYQRKEVVSKSNLCLNCLSKSHMLARCSSVKNCYHCGQRHHSLLHPAAAPSITQAPQPYSPTVSSSQPHIASIMNNDTSPVSPLANPNLQCYSSTASHATRQNILLATARIIVCHPQSGAQATITALIDQGSEATIISEHTVQALQLPRCRIRASIAGVGQTTGQRCNFTASCCIRTSLNPTFNLDVDSAYVMNSLTSHLPNQSFSPQNWKHINGLQLSDPLYYRSKRIDLIIGADLMAGLILPGTRIGNPYEPIAQNSHLGPTLQNGLPAVLLNWRQYRHVFTADIQRMYRCIDVHPDDTQYQRILWRAADGNIKEYCLSTVTFGTASAPFTAIRVVRQLAEDERENYPLAEEVLKHEIYVDDILSGEEPVCKRVNNQHIPDVEEILPGTLLLNDISGLVSLDEKLLKLQGSFIIQYRNSTVTIGENIYKSKETSTVEPEPPLFQLTAEKSKIDEVLSLQMVKELNINNTRVLEKLRSEGIIDSSLNYGSAIILFVVTLGLIIRFMRRRKPTEGWPAPAKTTEEPSPFGSVLFYVATEDSRV</sequence>
<dbReference type="RefSeq" id="XP_070854720.1">
    <property type="nucleotide sequence ID" value="XM_070998619.1"/>
</dbReference>
<organism evidence="3 4">
    <name type="scientific">Drosophila suzukii</name>
    <name type="common">Spotted-wing drosophila fruit fly</name>
    <dbReference type="NCBI Taxonomy" id="28584"/>
    <lineage>
        <taxon>Eukaryota</taxon>
        <taxon>Metazoa</taxon>
        <taxon>Ecdysozoa</taxon>
        <taxon>Arthropoda</taxon>
        <taxon>Hexapoda</taxon>
        <taxon>Insecta</taxon>
        <taxon>Pterygota</taxon>
        <taxon>Neoptera</taxon>
        <taxon>Endopterygota</taxon>
        <taxon>Diptera</taxon>
        <taxon>Brachycera</taxon>
        <taxon>Muscomorpha</taxon>
        <taxon>Ephydroidea</taxon>
        <taxon>Drosophilidae</taxon>
        <taxon>Drosophila</taxon>
        <taxon>Sophophora</taxon>
    </lineage>
</organism>
<feature type="domain" description="Peptidase A2" evidence="2">
    <location>
        <begin position="486"/>
        <end position="522"/>
    </location>
</feature>
<evidence type="ECO:0000313" key="4">
    <source>
        <dbReference type="RefSeq" id="XP_070854720.1"/>
    </source>
</evidence>
<reference evidence="4" key="1">
    <citation type="submission" date="2025-08" db="UniProtKB">
        <authorList>
            <consortium name="RefSeq"/>
        </authorList>
    </citation>
    <scope>IDENTIFICATION</scope>
</reference>
<dbReference type="InterPro" id="IPR009882">
    <property type="entry name" value="Gypsy"/>
</dbReference>
<dbReference type="Pfam" id="PF03564">
    <property type="entry name" value="DUF1759"/>
    <property type="match status" value="1"/>
</dbReference>
<keyword evidence="3" id="KW-1185">Reference proteome</keyword>
<protein>
    <recommendedName>
        <fullName evidence="2">Peptidase A2 domain-containing protein</fullName>
    </recommendedName>
</protein>
<keyword evidence="1" id="KW-1133">Transmembrane helix</keyword>